<gene>
    <name evidence="1" type="ORF">DFQ07_3087</name>
</gene>
<name>A0A4V3D2Q6_9FLAO</name>
<sequence length="108" mass="12908">MDESKFKKLYTKEYTEFIKSSFPELRKVKKEFPEFLDTQIGYYESLIMNEADNVVLKTIIKHNVKLSDVFGEGYEQEFMLNKLILKCWSIQPSIRKRVFDTFVSAELY</sequence>
<accession>A0A4V3D2Q6</accession>
<evidence type="ECO:0000313" key="1">
    <source>
        <dbReference type="EMBL" id="TDQ21990.1"/>
    </source>
</evidence>
<dbReference type="AlphaFoldDB" id="A0A4V3D2Q6"/>
<dbReference type="RefSeq" id="WP_133538063.1">
    <property type="nucleotide sequence ID" value="NZ_SNYH01000007.1"/>
</dbReference>
<dbReference type="EMBL" id="SNYH01000007">
    <property type="protein sequence ID" value="TDQ21990.1"/>
    <property type="molecule type" value="Genomic_DNA"/>
</dbReference>
<keyword evidence="2" id="KW-1185">Reference proteome</keyword>
<protein>
    <submittedName>
        <fullName evidence="1">Uncharacterized protein</fullName>
    </submittedName>
</protein>
<organism evidence="1 2">
    <name type="scientific">Tenacibaculum caenipelagi</name>
    <dbReference type="NCBI Taxonomy" id="1325435"/>
    <lineage>
        <taxon>Bacteria</taxon>
        <taxon>Pseudomonadati</taxon>
        <taxon>Bacteroidota</taxon>
        <taxon>Flavobacteriia</taxon>
        <taxon>Flavobacteriales</taxon>
        <taxon>Flavobacteriaceae</taxon>
        <taxon>Tenacibaculum</taxon>
    </lineage>
</organism>
<evidence type="ECO:0000313" key="2">
    <source>
        <dbReference type="Proteomes" id="UP000295390"/>
    </source>
</evidence>
<proteinExistence type="predicted"/>
<comment type="caution">
    <text evidence="1">The sequence shown here is derived from an EMBL/GenBank/DDBJ whole genome shotgun (WGS) entry which is preliminary data.</text>
</comment>
<reference evidence="1 2" key="1">
    <citation type="submission" date="2019-03" db="EMBL/GenBank/DDBJ databases">
        <title>Genomic Encyclopedia of Type Strains, Phase III (KMG-III): the genomes of soil and plant-associated and newly described type strains.</title>
        <authorList>
            <person name="Whitman W."/>
        </authorList>
    </citation>
    <scope>NUCLEOTIDE SEQUENCE [LARGE SCALE GENOMIC DNA]</scope>
    <source>
        <strain evidence="1 2">CECT 8283</strain>
    </source>
</reference>
<dbReference type="Proteomes" id="UP000295390">
    <property type="component" value="Unassembled WGS sequence"/>
</dbReference>